<proteinExistence type="predicted"/>
<dbReference type="RefSeq" id="XP_009173527.1">
    <property type="nucleotide sequence ID" value="XM_009175263.1"/>
</dbReference>
<dbReference type="AlphaFoldDB" id="A0A075A5P2"/>
<gene>
    <name evidence="2" type="ORF">T265_09238</name>
</gene>
<evidence type="ECO:0000313" key="2">
    <source>
        <dbReference type="EMBL" id="KER22719.1"/>
    </source>
</evidence>
<evidence type="ECO:0000313" key="3">
    <source>
        <dbReference type="Proteomes" id="UP000054324"/>
    </source>
</evidence>
<reference evidence="2 3" key="1">
    <citation type="submission" date="2013-11" db="EMBL/GenBank/DDBJ databases">
        <title>Opisthorchis viverrini - life in the bile duct.</title>
        <authorList>
            <person name="Young N.D."/>
            <person name="Nagarajan N."/>
            <person name="Lin S.J."/>
            <person name="Korhonen P.K."/>
            <person name="Jex A.R."/>
            <person name="Hall R.S."/>
            <person name="Safavi-Hemami H."/>
            <person name="Kaewkong W."/>
            <person name="Bertrand D."/>
            <person name="Gao S."/>
            <person name="Seet Q."/>
            <person name="Wongkham S."/>
            <person name="Teh B.T."/>
            <person name="Wongkham C."/>
            <person name="Intapan P.M."/>
            <person name="Maleewong W."/>
            <person name="Yang X."/>
            <person name="Hu M."/>
            <person name="Wang Z."/>
            <person name="Hofmann A."/>
            <person name="Sternberg P.W."/>
            <person name="Tan P."/>
            <person name="Wang J."/>
            <person name="Gasser R.B."/>
        </authorList>
    </citation>
    <scope>NUCLEOTIDE SEQUENCE [LARGE SCALE GENOMIC DNA]</scope>
</reference>
<dbReference type="EMBL" id="KL596883">
    <property type="protein sequence ID" value="KER22719.1"/>
    <property type="molecule type" value="Genomic_DNA"/>
</dbReference>
<dbReference type="Proteomes" id="UP000054324">
    <property type="component" value="Unassembled WGS sequence"/>
</dbReference>
<dbReference type="KEGG" id="ovi:T265_09238"/>
<dbReference type="GeneID" id="20323417"/>
<protein>
    <submittedName>
        <fullName evidence="2">Uncharacterized protein</fullName>
    </submittedName>
</protein>
<organism evidence="2 3">
    <name type="scientific">Opisthorchis viverrini</name>
    <name type="common">Southeast Asian liver fluke</name>
    <dbReference type="NCBI Taxonomy" id="6198"/>
    <lineage>
        <taxon>Eukaryota</taxon>
        <taxon>Metazoa</taxon>
        <taxon>Spiralia</taxon>
        <taxon>Lophotrochozoa</taxon>
        <taxon>Platyhelminthes</taxon>
        <taxon>Trematoda</taxon>
        <taxon>Digenea</taxon>
        <taxon>Opisthorchiida</taxon>
        <taxon>Opisthorchiata</taxon>
        <taxon>Opisthorchiidae</taxon>
        <taxon>Opisthorchis</taxon>
    </lineage>
</organism>
<dbReference type="OrthoDB" id="6782675at2759"/>
<name>A0A075A5P2_OPIVI</name>
<sequence length="238" mass="26715">MCGHQEEERFLEETSSVRCWLGSPSLRACGYIVYKEQPLRCNLRHVQCTHQQFTEDVSSNGDETELKFDKHSTFSPDVESLFTNIPLTETIDYVCDLIECNGKDIGIPTSDPKKLLLLCAFNNQIYRQKDWDAMGSQQCNIQWPCRDLNPGHLTCEASVSPLLHQHTLDPFEFSRLNRRTCSHLSGVIADRTAAHIDVKNKLPAGGFDSESVANGVGTGTETQQGIENRSIIDHSKNS</sequence>
<evidence type="ECO:0000256" key="1">
    <source>
        <dbReference type="SAM" id="MobiDB-lite"/>
    </source>
</evidence>
<dbReference type="CTD" id="20323417"/>
<accession>A0A075A5P2</accession>
<keyword evidence="3" id="KW-1185">Reference proteome</keyword>
<feature type="region of interest" description="Disordered" evidence="1">
    <location>
        <begin position="209"/>
        <end position="238"/>
    </location>
</feature>